<dbReference type="InterPro" id="IPR011006">
    <property type="entry name" value="CheY-like_superfamily"/>
</dbReference>
<dbReference type="InterPro" id="IPR000792">
    <property type="entry name" value="Tscrpt_reg_LuxR_C"/>
</dbReference>
<gene>
    <name evidence="8" type="ORF">J2X15_003986</name>
</gene>
<evidence type="ECO:0000259" key="7">
    <source>
        <dbReference type="PROSITE" id="PS50110"/>
    </source>
</evidence>
<dbReference type="PRINTS" id="PR00038">
    <property type="entry name" value="HTHLUXR"/>
</dbReference>
<dbReference type="SMART" id="SM00421">
    <property type="entry name" value="HTH_LUXR"/>
    <property type="match status" value="1"/>
</dbReference>
<evidence type="ECO:0000256" key="4">
    <source>
        <dbReference type="ARBA" id="ARBA00023163"/>
    </source>
</evidence>
<name>A0ABU1ZUZ4_9BURK</name>
<accession>A0ABU1ZUZ4</accession>
<dbReference type="Gene3D" id="3.40.50.2300">
    <property type="match status" value="1"/>
</dbReference>
<dbReference type="InterPro" id="IPR016032">
    <property type="entry name" value="Sig_transdc_resp-reg_C-effctor"/>
</dbReference>
<protein>
    <submittedName>
        <fullName evidence="8">DNA-binding NarL/FixJ family response regulator</fullName>
    </submittedName>
</protein>
<keyword evidence="9" id="KW-1185">Reference proteome</keyword>
<keyword evidence="2" id="KW-0805">Transcription regulation</keyword>
<dbReference type="PROSITE" id="PS50043">
    <property type="entry name" value="HTH_LUXR_2"/>
    <property type="match status" value="1"/>
</dbReference>
<dbReference type="GO" id="GO:0003677">
    <property type="term" value="F:DNA binding"/>
    <property type="evidence" value="ECO:0007669"/>
    <property type="project" value="UniProtKB-KW"/>
</dbReference>
<dbReference type="InterPro" id="IPR039420">
    <property type="entry name" value="WalR-like"/>
</dbReference>
<evidence type="ECO:0000256" key="2">
    <source>
        <dbReference type="ARBA" id="ARBA00023015"/>
    </source>
</evidence>
<dbReference type="PANTHER" id="PTHR43214">
    <property type="entry name" value="TWO-COMPONENT RESPONSE REGULATOR"/>
    <property type="match status" value="1"/>
</dbReference>
<dbReference type="Pfam" id="PF00196">
    <property type="entry name" value="GerE"/>
    <property type="match status" value="1"/>
</dbReference>
<feature type="domain" description="HTH luxR-type" evidence="6">
    <location>
        <begin position="126"/>
        <end position="191"/>
    </location>
</feature>
<evidence type="ECO:0000256" key="5">
    <source>
        <dbReference type="PROSITE-ProRule" id="PRU00169"/>
    </source>
</evidence>
<keyword evidence="1 5" id="KW-0597">Phosphoprotein</keyword>
<feature type="modified residue" description="4-aspartylphosphate" evidence="5">
    <location>
        <position position="38"/>
    </location>
</feature>
<dbReference type="CDD" id="cd06170">
    <property type="entry name" value="LuxR_C_like"/>
    <property type="match status" value="1"/>
</dbReference>
<dbReference type="InterPro" id="IPR001789">
    <property type="entry name" value="Sig_transdc_resp-reg_receiver"/>
</dbReference>
<evidence type="ECO:0000256" key="3">
    <source>
        <dbReference type="ARBA" id="ARBA00023125"/>
    </source>
</evidence>
<keyword evidence="4" id="KW-0804">Transcription</keyword>
<dbReference type="Pfam" id="PF00072">
    <property type="entry name" value="Response_reg"/>
    <property type="match status" value="1"/>
</dbReference>
<comment type="caution">
    <text evidence="8">The sequence shown here is derived from an EMBL/GenBank/DDBJ whole genome shotgun (WGS) entry which is preliminary data.</text>
</comment>
<feature type="domain" description="Response regulatory" evidence="7">
    <location>
        <begin position="1"/>
        <end position="103"/>
    </location>
</feature>
<sequence length="194" mass="21332">MKQIVALSDDVVVAAEAENGARVMELLRERAFDLMLLDLTMPDVSGVDLICWVQAKFPALPILVLSMHNEPAVVVRVLRAGATGYLTKDNDPQDLMAAIRKTATGGQYIDPKLAERIAFAGSTDGQAPRHQRLTDRELHILRLWSLGKSINNIAEELAISNKTVSTHKARLMEKMGIHSNAELVRYALAHGLVD</sequence>
<dbReference type="SMART" id="SM00448">
    <property type="entry name" value="REC"/>
    <property type="match status" value="1"/>
</dbReference>
<evidence type="ECO:0000259" key="6">
    <source>
        <dbReference type="PROSITE" id="PS50043"/>
    </source>
</evidence>
<dbReference type="Proteomes" id="UP001268089">
    <property type="component" value="Unassembled WGS sequence"/>
</dbReference>
<keyword evidence="3 8" id="KW-0238">DNA-binding</keyword>
<dbReference type="SUPFAM" id="SSF52172">
    <property type="entry name" value="CheY-like"/>
    <property type="match status" value="1"/>
</dbReference>
<proteinExistence type="predicted"/>
<dbReference type="PROSITE" id="PS50110">
    <property type="entry name" value="RESPONSE_REGULATORY"/>
    <property type="match status" value="1"/>
</dbReference>
<dbReference type="InterPro" id="IPR058245">
    <property type="entry name" value="NreC/VraR/RcsB-like_REC"/>
</dbReference>
<evidence type="ECO:0000313" key="9">
    <source>
        <dbReference type="Proteomes" id="UP001268089"/>
    </source>
</evidence>
<organism evidence="8 9">
    <name type="scientific">Rhodoferax saidenbachensis</name>
    <dbReference type="NCBI Taxonomy" id="1484693"/>
    <lineage>
        <taxon>Bacteria</taxon>
        <taxon>Pseudomonadati</taxon>
        <taxon>Pseudomonadota</taxon>
        <taxon>Betaproteobacteria</taxon>
        <taxon>Burkholderiales</taxon>
        <taxon>Comamonadaceae</taxon>
        <taxon>Rhodoferax</taxon>
    </lineage>
</organism>
<dbReference type="CDD" id="cd17535">
    <property type="entry name" value="REC_NarL-like"/>
    <property type="match status" value="1"/>
</dbReference>
<dbReference type="PANTHER" id="PTHR43214:SF41">
    <property type="entry name" value="NITRATE_NITRITE RESPONSE REGULATOR PROTEIN NARP"/>
    <property type="match status" value="1"/>
</dbReference>
<dbReference type="EMBL" id="JAVDXO010000013">
    <property type="protein sequence ID" value="MDR7308665.1"/>
    <property type="molecule type" value="Genomic_DNA"/>
</dbReference>
<evidence type="ECO:0000313" key="8">
    <source>
        <dbReference type="EMBL" id="MDR7308665.1"/>
    </source>
</evidence>
<dbReference type="SUPFAM" id="SSF46894">
    <property type="entry name" value="C-terminal effector domain of the bipartite response regulators"/>
    <property type="match status" value="1"/>
</dbReference>
<reference evidence="8 9" key="1">
    <citation type="submission" date="2023-07" db="EMBL/GenBank/DDBJ databases">
        <title>Sorghum-associated microbial communities from plants grown in Nebraska, USA.</title>
        <authorList>
            <person name="Schachtman D."/>
        </authorList>
    </citation>
    <scope>NUCLEOTIDE SEQUENCE [LARGE SCALE GENOMIC DNA]</scope>
    <source>
        <strain evidence="8 9">BE308</strain>
    </source>
</reference>
<evidence type="ECO:0000256" key="1">
    <source>
        <dbReference type="ARBA" id="ARBA00022553"/>
    </source>
</evidence>